<proteinExistence type="predicted"/>
<dbReference type="AlphaFoldDB" id="A0A0A9D476"/>
<reference evidence="1" key="2">
    <citation type="journal article" date="2015" name="Data Brief">
        <title>Shoot transcriptome of the giant reed, Arundo donax.</title>
        <authorList>
            <person name="Barrero R.A."/>
            <person name="Guerrero F.D."/>
            <person name="Moolhuijzen P."/>
            <person name="Goolsby J.A."/>
            <person name="Tidwell J."/>
            <person name="Bellgard S.E."/>
            <person name="Bellgard M.I."/>
        </authorList>
    </citation>
    <scope>NUCLEOTIDE SEQUENCE</scope>
    <source>
        <tissue evidence="1">Shoot tissue taken approximately 20 cm above the soil surface</tissue>
    </source>
</reference>
<organism evidence="1">
    <name type="scientific">Arundo donax</name>
    <name type="common">Giant reed</name>
    <name type="synonym">Donax arundinaceus</name>
    <dbReference type="NCBI Taxonomy" id="35708"/>
    <lineage>
        <taxon>Eukaryota</taxon>
        <taxon>Viridiplantae</taxon>
        <taxon>Streptophyta</taxon>
        <taxon>Embryophyta</taxon>
        <taxon>Tracheophyta</taxon>
        <taxon>Spermatophyta</taxon>
        <taxon>Magnoliopsida</taxon>
        <taxon>Liliopsida</taxon>
        <taxon>Poales</taxon>
        <taxon>Poaceae</taxon>
        <taxon>PACMAD clade</taxon>
        <taxon>Arundinoideae</taxon>
        <taxon>Arundineae</taxon>
        <taxon>Arundo</taxon>
    </lineage>
</organism>
<accession>A0A0A9D476</accession>
<reference evidence="1" key="1">
    <citation type="submission" date="2014-09" db="EMBL/GenBank/DDBJ databases">
        <authorList>
            <person name="Magalhaes I.L.F."/>
            <person name="Oliveira U."/>
            <person name="Santos F.R."/>
            <person name="Vidigal T.H.D.A."/>
            <person name="Brescovit A.D."/>
            <person name="Santos A.J."/>
        </authorList>
    </citation>
    <scope>NUCLEOTIDE SEQUENCE</scope>
    <source>
        <tissue evidence="1">Shoot tissue taken approximately 20 cm above the soil surface</tissue>
    </source>
</reference>
<name>A0A0A9D476_ARUDO</name>
<dbReference type="EMBL" id="GBRH01215309">
    <property type="protein sequence ID" value="JAD82586.1"/>
    <property type="molecule type" value="Transcribed_RNA"/>
</dbReference>
<sequence length="187" mass="21628">MAPETMVKVWKSPNVSIVVKDHQTLIFEQRYYKMEKEKEEEKQKEEKDKICVRLEQMEVTLFREQSQVPWQQVNADFIVDSGTFFTNDKDVDSNDPVQSQVQINDKNECLKNCLRCLPQALGAFKLYVDEPIIRAQFKTGTTKLPSQIISESYHLPDNQEISRRATSFNIVTRSKAAAKVTSLHSPE</sequence>
<dbReference type="Gene3D" id="3.40.50.720">
    <property type="entry name" value="NAD(P)-binding Rossmann-like Domain"/>
    <property type="match status" value="1"/>
</dbReference>
<evidence type="ECO:0000313" key="1">
    <source>
        <dbReference type="EMBL" id="JAD82586.1"/>
    </source>
</evidence>
<protein>
    <submittedName>
        <fullName evidence="1">Uncharacterized protein</fullName>
    </submittedName>
</protein>